<evidence type="ECO:0000313" key="2">
    <source>
        <dbReference type="Proteomes" id="UP000241167"/>
    </source>
</evidence>
<dbReference type="Proteomes" id="UP000241167">
    <property type="component" value="Unassembled WGS sequence"/>
</dbReference>
<name>A0A2P7QGX8_9SPHN</name>
<dbReference type="AlphaFoldDB" id="A0A2P7QGX8"/>
<dbReference type="EMBL" id="PXYI01000009">
    <property type="protein sequence ID" value="PSJ37237.1"/>
    <property type="molecule type" value="Genomic_DNA"/>
</dbReference>
<reference evidence="1 2" key="1">
    <citation type="submission" date="2018-03" db="EMBL/GenBank/DDBJ databases">
        <title>The draft genome of Sphingosinicella sp. GL-C-18.</title>
        <authorList>
            <person name="Liu L."/>
            <person name="Li L."/>
            <person name="Liang L."/>
            <person name="Zhang X."/>
            <person name="Wang T."/>
        </authorList>
    </citation>
    <scope>NUCLEOTIDE SEQUENCE [LARGE SCALE GENOMIC DNA]</scope>
    <source>
        <strain evidence="1 2">GL-C-18</strain>
    </source>
</reference>
<accession>A0A2P7QGX8</accession>
<sequence>MKSVPRRFDRTASVAKAALPMPQGLPEPGDAATMKPLLFLPLVMLTGGCAAEVTHPTKSVAEMEIDIDQCSTAAKDRYWMDPIAALYNAYDCLEARGYQRANAEVKARVEKAVARVPAGNTGTLPCRVPC</sequence>
<evidence type="ECO:0000313" key="1">
    <source>
        <dbReference type="EMBL" id="PSJ37237.1"/>
    </source>
</evidence>
<comment type="caution">
    <text evidence="1">The sequence shown here is derived from an EMBL/GenBank/DDBJ whole genome shotgun (WGS) entry which is preliminary data.</text>
</comment>
<keyword evidence="2" id="KW-1185">Reference proteome</keyword>
<gene>
    <name evidence="1" type="ORF">C7I55_22150</name>
</gene>
<protein>
    <submittedName>
        <fullName evidence="1">Uncharacterized protein</fullName>
    </submittedName>
</protein>
<proteinExistence type="predicted"/>
<organism evidence="1 2">
    <name type="scientific">Allosphingosinicella deserti</name>
    <dbReference type="NCBI Taxonomy" id="2116704"/>
    <lineage>
        <taxon>Bacteria</taxon>
        <taxon>Pseudomonadati</taxon>
        <taxon>Pseudomonadota</taxon>
        <taxon>Alphaproteobacteria</taxon>
        <taxon>Sphingomonadales</taxon>
        <taxon>Sphingomonadaceae</taxon>
        <taxon>Allosphingosinicella</taxon>
    </lineage>
</organism>